<comment type="domain">
    <text evidence="7">The PPIase activity resides only in the second parvulin domain. The N-terminal region and the C-terminal tail are necessary and sufficient for the chaperone activity of SurA. The PPIase activity is dispensable for SurA to function as a chaperone. The N-terminal region and the C-terminal tail are also required for porin recognition.</text>
</comment>
<keyword evidence="2 7" id="KW-0677">Repeat</keyword>
<evidence type="ECO:0000256" key="7">
    <source>
        <dbReference type="HAMAP-Rule" id="MF_01183"/>
    </source>
</evidence>
<dbReference type="RefSeq" id="WP_115329880.1">
    <property type="nucleotide sequence ID" value="NZ_CAAAHP010000011.1"/>
</dbReference>
<dbReference type="OrthoDB" id="14196at2"/>
<feature type="domain" description="PpiC" evidence="8">
    <location>
        <begin position="278"/>
        <end position="377"/>
    </location>
</feature>
<keyword evidence="6 7" id="KW-0413">Isomerase</keyword>
<evidence type="ECO:0000256" key="5">
    <source>
        <dbReference type="ARBA" id="ARBA00023186"/>
    </source>
</evidence>
<proteinExistence type="inferred from homology"/>
<dbReference type="Gene3D" id="1.10.4030.10">
    <property type="entry name" value="Porin chaperone SurA, peptide-binding domain"/>
    <property type="match status" value="1"/>
</dbReference>
<dbReference type="Pfam" id="PF09312">
    <property type="entry name" value="SurA_N"/>
    <property type="match status" value="1"/>
</dbReference>
<dbReference type="GO" id="GO:0030288">
    <property type="term" value="C:outer membrane-bounded periplasmic space"/>
    <property type="evidence" value="ECO:0007669"/>
    <property type="project" value="InterPro"/>
</dbReference>
<protein>
    <recommendedName>
        <fullName evidence="7">Chaperone SurA</fullName>
    </recommendedName>
    <alternativeName>
        <fullName evidence="7">Peptidyl-prolyl cis-trans isomerase SurA</fullName>
        <shortName evidence="7">PPIase SurA</shortName>
        <ecNumber evidence="7">5.2.1.8</ecNumber>
    </alternativeName>
    <alternativeName>
        <fullName evidence="7">Rotamase SurA</fullName>
    </alternativeName>
</protein>
<gene>
    <name evidence="9" type="primary">surA_1</name>
    <name evidence="7" type="synonym">surA</name>
    <name evidence="9" type="ORF">NCTC13316_00308</name>
</gene>
<feature type="chain" id="PRO_5017094323" description="Chaperone SurA" evidence="7">
    <location>
        <begin position="19"/>
        <end position="426"/>
    </location>
</feature>
<keyword evidence="4 7" id="KW-0697">Rotamase</keyword>
<dbReference type="HAMAP" id="MF_01183">
    <property type="entry name" value="Chaperone_SurA"/>
    <property type="match status" value="1"/>
</dbReference>
<feature type="domain" description="PpiC" evidence="8">
    <location>
        <begin position="167"/>
        <end position="268"/>
    </location>
</feature>
<evidence type="ECO:0000256" key="6">
    <source>
        <dbReference type="ARBA" id="ARBA00023235"/>
    </source>
</evidence>
<dbReference type="GO" id="GO:0043165">
    <property type="term" value="P:Gram-negative-bacterium-type cell outer membrane assembly"/>
    <property type="evidence" value="ECO:0007669"/>
    <property type="project" value="InterPro"/>
</dbReference>
<evidence type="ECO:0000256" key="4">
    <source>
        <dbReference type="ARBA" id="ARBA00023110"/>
    </source>
</evidence>
<dbReference type="InterPro" id="IPR046357">
    <property type="entry name" value="PPIase_dom_sf"/>
</dbReference>
<dbReference type="SUPFAM" id="SSF109998">
    <property type="entry name" value="Triger factor/SurA peptide-binding domain-like"/>
    <property type="match status" value="1"/>
</dbReference>
<dbReference type="Proteomes" id="UP000254794">
    <property type="component" value="Unassembled WGS sequence"/>
</dbReference>
<dbReference type="InterPro" id="IPR023034">
    <property type="entry name" value="PPIase_SurA"/>
</dbReference>
<dbReference type="Pfam" id="PF00639">
    <property type="entry name" value="Rotamase"/>
    <property type="match status" value="1"/>
</dbReference>
<organism evidence="9 10">
    <name type="scientific">Legionella busanensis</name>
    <dbReference type="NCBI Taxonomy" id="190655"/>
    <lineage>
        <taxon>Bacteria</taxon>
        <taxon>Pseudomonadati</taxon>
        <taxon>Pseudomonadota</taxon>
        <taxon>Gammaproteobacteria</taxon>
        <taxon>Legionellales</taxon>
        <taxon>Legionellaceae</taxon>
        <taxon>Legionella</taxon>
    </lineage>
</organism>
<keyword evidence="5 7" id="KW-0143">Chaperone</keyword>
<comment type="function">
    <text evidence="7">Chaperone involved in the correct folding and assembly of outer membrane proteins. Recognizes specific patterns of aromatic residues and the orientation of their side chains, which are found more frequently in integral outer membrane proteins. May act in both early periplasmic and late outer membrane-associated steps of protein maturation.</text>
</comment>
<evidence type="ECO:0000313" key="9">
    <source>
        <dbReference type="EMBL" id="STX50241.1"/>
    </source>
</evidence>
<dbReference type="InterPro" id="IPR027304">
    <property type="entry name" value="Trigger_fact/SurA_dom_sf"/>
</dbReference>
<evidence type="ECO:0000313" key="10">
    <source>
        <dbReference type="Proteomes" id="UP000254794"/>
    </source>
</evidence>
<keyword evidence="3 7" id="KW-0574">Periplasm</keyword>
<evidence type="ECO:0000256" key="1">
    <source>
        <dbReference type="ARBA" id="ARBA00022729"/>
    </source>
</evidence>
<sequence length="426" mass="48512" precursor="true">MLKRIAFLLLLLPAFTFAEPLDRVVAIVNDSVITASELNTQVETLRQQILAQKVELPSERVLKKQVLQHLINTDLQLQLAKQHNITVDNAELNDAIAKIAEQNNLSLSQLREALQQQGLTWQRYRENLRKEIIMARLQQKAVGKDVKVTPEQVENYLKSGAYQDKTKFTYHLQNMIIPLPEEPTSAELKKAQEKANQVLAKLQKGAEFNNVATEESNNGFILESNDLGDRYLAQLPELFAKEVIKMKPGQVAGPLRAGNGYQIIKLIAVGGKDEKHEVIKTHVRHILIKPDNRMTAEEAKRQANNIYQQLKSGKNFAEMAKQYSLDIVSATKGGDLGWVNTGELVPQFEKAMNSLPLHKISKPVKSMFGWHIIEVLERKRVDDSATFQRQQVMQFLQQRKFSEAVQNWQQHLRTNAYVKILDKELA</sequence>
<dbReference type="GO" id="GO:0042277">
    <property type="term" value="F:peptide binding"/>
    <property type="evidence" value="ECO:0007669"/>
    <property type="project" value="InterPro"/>
</dbReference>
<dbReference type="InterPro" id="IPR000297">
    <property type="entry name" value="PPIase_PpiC"/>
</dbReference>
<name>A0A378JHI6_9GAMM</name>
<dbReference type="GO" id="GO:0003755">
    <property type="term" value="F:peptidyl-prolyl cis-trans isomerase activity"/>
    <property type="evidence" value="ECO:0007669"/>
    <property type="project" value="UniProtKB-UniRule"/>
</dbReference>
<dbReference type="PANTHER" id="PTHR47637">
    <property type="entry name" value="CHAPERONE SURA"/>
    <property type="match status" value="1"/>
</dbReference>
<dbReference type="InterPro" id="IPR050280">
    <property type="entry name" value="OMP_Chaperone_SurA"/>
</dbReference>
<dbReference type="InterPro" id="IPR015391">
    <property type="entry name" value="SurA_N"/>
</dbReference>
<dbReference type="GO" id="GO:0006457">
    <property type="term" value="P:protein folding"/>
    <property type="evidence" value="ECO:0007669"/>
    <property type="project" value="UniProtKB-UniRule"/>
</dbReference>
<dbReference type="SUPFAM" id="SSF54534">
    <property type="entry name" value="FKBP-like"/>
    <property type="match status" value="2"/>
</dbReference>
<dbReference type="Gene3D" id="3.10.50.40">
    <property type="match status" value="2"/>
</dbReference>
<accession>A0A378JHI6</accession>
<dbReference type="GO" id="GO:0050821">
    <property type="term" value="P:protein stabilization"/>
    <property type="evidence" value="ECO:0007669"/>
    <property type="project" value="InterPro"/>
</dbReference>
<dbReference type="EMBL" id="UGOD01000001">
    <property type="protein sequence ID" value="STX50241.1"/>
    <property type="molecule type" value="Genomic_DNA"/>
</dbReference>
<keyword evidence="10" id="KW-1185">Reference proteome</keyword>
<reference evidence="9 10" key="1">
    <citation type="submission" date="2018-06" db="EMBL/GenBank/DDBJ databases">
        <authorList>
            <consortium name="Pathogen Informatics"/>
            <person name="Doyle S."/>
        </authorList>
    </citation>
    <scope>NUCLEOTIDE SEQUENCE [LARGE SCALE GENOMIC DNA]</scope>
    <source>
        <strain evidence="9 10">NCTC13316</strain>
    </source>
</reference>
<dbReference type="PANTHER" id="PTHR47637:SF1">
    <property type="entry name" value="CHAPERONE SURA"/>
    <property type="match status" value="1"/>
</dbReference>
<dbReference type="PROSITE" id="PS50198">
    <property type="entry name" value="PPIC_PPIASE_2"/>
    <property type="match status" value="2"/>
</dbReference>
<dbReference type="GO" id="GO:0051082">
    <property type="term" value="F:unfolded protein binding"/>
    <property type="evidence" value="ECO:0007669"/>
    <property type="project" value="UniProtKB-UniRule"/>
</dbReference>
<feature type="signal peptide" evidence="7">
    <location>
        <begin position="1"/>
        <end position="18"/>
    </location>
</feature>
<comment type="catalytic activity">
    <reaction evidence="7">
        <text>[protein]-peptidylproline (omega=180) = [protein]-peptidylproline (omega=0)</text>
        <dbReference type="Rhea" id="RHEA:16237"/>
        <dbReference type="Rhea" id="RHEA-COMP:10747"/>
        <dbReference type="Rhea" id="RHEA-COMP:10748"/>
        <dbReference type="ChEBI" id="CHEBI:83833"/>
        <dbReference type="ChEBI" id="CHEBI:83834"/>
        <dbReference type="EC" id="5.2.1.8"/>
    </reaction>
</comment>
<keyword evidence="1 7" id="KW-0732">Signal</keyword>
<comment type="subcellular location">
    <subcellularLocation>
        <location evidence="7">Periplasm</location>
    </subcellularLocation>
    <text evidence="7">Is capable of associating with the outer membrane.</text>
</comment>
<dbReference type="EC" id="5.2.1.8" evidence="7"/>
<dbReference type="Pfam" id="PF13616">
    <property type="entry name" value="Rotamase_3"/>
    <property type="match status" value="1"/>
</dbReference>
<evidence type="ECO:0000259" key="8">
    <source>
        <dbReference type="PROSITE" id="PS50198"/>
    </source>
</evidence>
<evidence type="ECO:0000256" key="2">
    <source>
        <dbReference type="ARBA" id="ARBA00022737"/>
    </source>
</evidence>
<evidence type="ECO:0000256" key="3">
    <source>
        <dbReference type="ARBA" id="ARBA00022764"/>
    </source>
</evidence>
<dbReference type="AlphaFoldDB" id="A0A378JHI6"/>